<comment type="subcellular location">
    <subcellularLocation>
        <location evidence="10">Cell membrane</location>
        <topology evidence="10">Multi-pass membrane protein</topology>
    </subcellularLocation>
</comment>
<comment type="catalytic activity">
    <reaction evidence="10">
        <text>an acyl phosphate + sn-glycerol 3-phosphate = a 1-acyl-sn-glycero-3-phosphate + phosphate</text>
        <dbReference type="Rhea" id="RHEA:34075"/>
        <dbReference type="ChEBI" id="CHEBI:43474"/>
        <dbReference type="ChEBI" id="CHEBI:57597"/>
        <dbReference type="ChEBI" id="CHEBI:57970"/>
        <dbReference type="ChEBI" id="CHEBI:59918"/>
        <dbReference type="EC" id="2.3.1.275"/>
    </reaction>
</comment>
<comment type="similarity">
    <text evidence="10">Belongs to the PlsY family.</text>
</comment>
<name>A0A9E2NXQ2_9BACT</name>
<proteinExistence type="inferred from homology"/>
<feature type="transmembrane region" description="Helical" evidence="10">
    <location>
        <begin position="166"/>
        <end position="187"/>
    </location>
</feature>
<dbReference type="GO" id="GO:0008654">
    <property type="term" value="P:phospholipid biosynthetic process"/>
    <property type="evidence" value="ECO:0007669"/>
    <property type="project" value="UniProtKB-UniRule"/>
</dbReference>
<keyword evidence="5 10" id="KW-1133">Transmembrane helix</keyword>
<comment type="pathway">
    <text evidence="10">Lipid metabolism; phospholipid metabolism.</text>
</comment>
<evidence type="ECO:0000256" key="6">
    <source>
        <dbReference type="ARBA" id="ARBA00023098"/>
    </source>
</evidence>
<accession>A0A9E2NXQ2</accession>
<evidence type="ECO:0000256" key="3">
    <source>
        <dbReference type="ARBA" id="ARBA00022679"/>
    </source>
</evidence>
<dbReference type="NCBIfam" id="TIGR00023">
    <property type="entry name" value="glycerol-3-phosphate 1-O-acyltransferase PlsY"/>
    <property type="match status" value="1"/>
</dbReference>
<feature type="transmembrane region" description="Helical" evidence="10">
    <location>
        <begin position="207"/>
        <end position="226"/>
    </location>
</feature>
<keyword evidence="6 10" id="KW-0443">Lipid metabolism</keyword>
<evidence type="ECO:0000256" key="10">
    <source>
        <dbReference type="HAMAP-Rule" id="MF_01043"/>
    </source>
</evidence>
<evidence type="ECO:0000256" key="9">
    <source>
        <dbReference type="ARBA" id="ARBA00023264"/>
    </source>
</evidence>
<keyword evidence="7 10" id="KW-0472">Membrane</keyword>
<protein>
    <recommendedName>
        <fullName evidence="10">Glycerol-3-phosphate acyltransferase</fullName>
    </recommendedName>
    <alternativeName>
        <fullName evidence="10">Acyl-PO4 G3P acyltransferase</fullName>
    </alternativeName>
    <alternativeName>
        <fullName evidence="10">Acyl-phosphate--glycerol-3-phosphate acyltransferase</fullName>
    </alternativeName>
    <alternativeName>
        <fullName evidence="10">G3P acyltransferase</fullName>
        <shortName evidence="10">GPAT</shortName>
        <ecNumber evidence="10">2.3.1.275</ecNumber>
    </alternativeName>
    <alternativeName>
        <fullName evidence="10">Lysophosphatidic acid synthase</fullName>
        <shortName evidence="10">LPA synthase</shortName>
    </alternativeName>
</protein>
<sequence length="247" mass="28312">MYKSIFLLLCLCGPILGYLFGSILFAIIFSKIFKHQDIRKFGSHNPGFTNSLRTYGSKISAFVLILDMLKIIIPTIIIFLLIKFIDTFNNSINELNLKYDFNFNFLLYLTPVFGIIGHIFPIYFKFKGGKGVSSYFALLLLISPFLFVICALLLIAIVIIKKIMSIASLSTIIILPFLFLVPGVNYFYLSEQNFVLTIKYTIDPNTFLWLLPIFGILVVISLLIIYKHHKNIINIIKKKEPTLSFLK</sequence>
<keyword evidence="3 10" id="KW-0808">Transferase</keyword>
<dbReference type="EMBL" id="JAHLFM010000018">
    <property type="protein sequence ID" value="MBU3830764.1"/>
    <property type="molecule type" value="Genomic_DNA"/>
</dbReference>
<comment type="subunit">
    <text evidence="10">Probably interacts with PlsX.</text>
</comment>
<comment type="caution">
    <text evidence="11">The sequence shown here is derived from an EMBL/GenBank/DDBJ whole genome shotgun (WGS) entry which is preliminary data.</text>
</comment>
<keyword evidence="4 10" id="KW-0812">Transmembrane</keyword>
<dbReference type="Pfam" id="PF02660">
    <property type="entry name" value="G3P_acyltransf"/>
    <property type="match status" value="1"/>
</dbReference>
<dbReference type="EC" id="2.3.1.275" evidence="10"/>
<dbReference type="PANTHER" id="PTHR30309:SF0">
    <property type="entry name" value="GLYCEROL-3-PHOSPHATE ACYLTRANSFERASE-RELATED"/>
    <property type="match status" value="1"/>
</dbReference>
<feature type="transmembrane region" description="Helical" evidence="10">
    <location>
        <begin position="6"/>
        <end position="29"/>
    </location>
</feature>
<dbReference type="PANTHER" id="PTHR30309">
    <property type="entry name" value="INNER MEMBRANE PROTEIN YGIH"/>
    <property type="match status" value="1"/>
</dbReference>
<evidence type="ECO:0000313" key="12">
    <source>
        <dbReference type="Proteomes" id="UP000824247"/>
    </source>
</evidence>
<organism evidence="11 12">
    <name type="scientific">Candidatus Ureaplasma intestinipullorum</name>
    <dbReference type="NCBI Taxonomy" id="2838770"/>
    <lineage>
        <taxon>Bacteria</taxon>
        <taxon>Bacillati</taxon>
        <taxon>Mycoplasmatota</taxon>
        <taxon>Mycoplasmoidales</taxon>
        <taxon>Mycoplasmoidaceae</taxon>
        <taxon>Ureaplasma</taxon>
    </lineage>
</organism>
<dbReference type="GO" id="GO:0005886">
    <property type="term" value="C:plasma membrane"/>
    <property type="evidence" value="ECO:0007669"/>
    <property type="project" value="UniProtKB-SubCell"/>
</dbReference>
<reference evidence="11" key="1">
    <citation type="journal article" date="2021" name="PeerJ">
        <title>Extensive microbial diversity within the chicken gut microbiome revealed by metagenomics and culture.</title>
        <authorList>
            <person name="Gilroy R."/>
            <person name="Ravi A."/>
            <person name="Getino M."/>
            <person name="Pursley I."/>
            <person name="Horton D.L."/>
            <person name="Alikhan N.F."/>
            <person name="Baker D."/>
            <person name="Gharbi K."/>
            <person name="Hall N."/>
            <person name="Watson M."/>
            <person name="Adriaenssens E.M."/>
            <person name="Foster-Nyarko E."/>
            <person name="Jarju S."/>
            <person name="Secka A."/>
            <person name="Antonio M."/>
            <person name="Oren A."/>
            <person name="Chaudhuri R.R."/>
            <person name="La Ragione R."/>
            <person name="Hildebrand F."/>
            <person name="Pallen M.J."/>
        </authorList>
    </citation>
    <scope>NUCLEOTIDE SEQUENCE</scope>
    <source>
        <strain evidence="11">A5-1222</strain>
    </source>
</reference>
<evidence type="ECO:0000256" key="1">
    <source>
        <dbReference type="ARBA" id="ARBA00022475"/>
    </source>
</evidence>
<evidence type="ECO:0000256" key="2">
    <source>
        <dbReference type="ARBA" id="ARBA00022516"/>
    </source>
</evidence>
<evidence type="ECO:0000256" key="5">
    <source>
        <dbReference type="ARBA" id="ARBA00022989"/>
    </source>
</evidence>
<keyword evidence="9 10" id="KW-1208">Phospholipid metabolism</keyword>
<comment type="function">
    <text evidence="10">Catalyzes the transfer of an acyl group from acyl-phosphate (acyl-PO(4)) to glycerol-3-phosphate (G3P) to form lysophosphatidic acid (LPA). This enzyme utilizes acyl-phosphate as fatty acyl donor, but not acyl-CoA or acyl-ACP.</text>
</comment>
<feature type="transmembrane region" description="Helical" evidence="10">
    <location>
        <begin position="136"/>
        <end position="160"/>
    </location>
</feature>
<keyword evidence="8 10" id="KW-0594">Phospholipid biosynthesis</keyword>
<keyword evidence="2 10" id="KW-0444">Lipid biosynthesis</keyword>
<dbReference type="Proteomes" id="UP000824247">
    <property type="component" value="Unassembled WGS sequence"/>
</dbReference>
<keyword evidence="11" id="KW-0012">Acyltransferase</keyword>
<gene>
    <name evidence="10 11" type="primary">plsY</name>
    <name evidence="11" type="ORF">H9897_01260</name>
</gene>
<reference evidence="11" key="2">
    <citation type="submission" date="2021-04" db="EMBL/GenBank/DDBJ databases">
        <authorList>
            <person name="Gilroy R."/>
        </authorList>
    </citation>
    <scope>NUCLEOTIDE SEQUENCE</scope>
    <source>
        <strain evidence="11">A5-1222</strain>
    </source>
</reference>
<dbReference type="GO" id="GO:0043772">
    <property type="term" value="F:acyl-phosphate glycerol-3-phosphate acyltransferase activity"/>
    <property type="evidence" value="ECO:0007669"/>
    <property type="project" value="UniProtKB-UniRule"/>
</dbReference>
<dbReference type="SMART" id="SM01207">
    <property type="entry name" value="G3P_acyltransf"/>
    <property type="match status" value="1"/>
</dbReference>
<dbReference type="AlphaFoldDB" id="A0A9E2NXQ2"/>
<evidence type="ECO:0000256" key="4">
    <source>
        <dbReference type="ARBA" id="ARBA00022692"/>
    </source>
</evidence>
<feature type="transmembrane region" description="Helical" evidence="10">
    <location>
        <begin position="61"/>
        <end position="85"/>
    </location>
</feature>
<keyword evidence="1 10" id="KW-1003">Cell membrane</keyword>
<evidence type="ECO:0000256" key="7">
    <source>
        <dbReference type="ARBA" id="ARBA00023136"/>
    </source>
</evidence>
<dbReference type="HAMAP" id="MF_01043">
    <property type="entry name" value="PlsY"/>
    <property type="match status" value="1"/>
</dbReference>
<feature type="transmembrane region" description="Helical" evidence="10">
    <location>
        <begin position="105"/>
        <end position="124"/>
    </location>
</feature>
<evidence type="ECO:0000256" key="8">
    <source>
        <dbReference type="ARBA" id="ARBA00023209"/>
    </source>
</evidence>
<evidence type="ECO:0000313" key="11">
    <source>
        <dbReference type="EMBL" id="MBU3830764.1"/>
    </source>
</evidence>
<dbReference type="InterPro" id="IPR003811">
    <property type="entry name" value="G3P_acylTferase_PlsY"/>
</dbReference>